<dbReference type="SUPFAM" id="SSF52743">
    <property type="entry name" value="Subtilisin-like"/>
    <property type="match status" value="1"/>
</dbReference>
<keyword evidence="5 7" id="KW-0720">Serine protease</keyword>
<accession>A0A250B8N9</accession>
<evidence type="ECO:0000313" key="9">
    <source>
        <dbReference type="EMBL" id="ATA22446.1"/>
    </source>
</evidence>
<keyword evidence="3" id="KW-0732">Signal</keyword>
<sequence length="993" mass="105650">MFFPVNAISGEKYDELGKKNVPESWKTNEFKRQWGLESIGAEYAYARGYSGRGVKIGILDEAIFEHPELQGKLQKLDPLEPYNYSTFNGTDLIIIGSHGTHVAGIAAAKRDGLGMHGVAYDAKIAAIKYLQNDKNHVEDMIQTDVRVINNSWAQSPPIWLNQYGYYSIRPEGTYNYVQFTLGDIIREMTPLKNNIDATSRRPITESFTAYNDYAGILRAARAGKLIVFAAGNNNNYNVPMYDAGLPYFFPDVLKNYLVVTNLTDRDELAISSTPCRYTASYCLSAPGSDIYSSTAQWVSQTGGSITQSALVRGELAIAPRYDEYTGTSMAAPMVTGAAAVLMQRFPYMTAAQIADVLRTTATDIGEPGIDALYGWGKLNLKDALNGPKMFVTASDIPKKFYIAGSYNQTQFVADIPGIGATLDAGTPMERVCSGAECAFDRWSNNISGHGGLTKTGVGTLELTGTNTYSGPTLVNQGLLAINGAVSSPVSVQGSGTLGGTGSVGSLSVRRGGTVAPGNSIGTLNVASHVSFEPGSRYAVEVGPNGRSDRIQSAGSAIIGGGEVAVALEHSGNLLSQSNVRSLQGQQYAILTAQQGVSGRFDAVTPNYLFLGTGLAYQPNQVTLNIGRNDTRFASVAQTQNERAVAAAADSLVMGNPVYESIISSGSASEARHAFRQLSGQIHTDIAAAQVNNSRYLREALDERLRQAEGLAAASAIKADDGGAWAQLIGAWDHASGSANATGYQASTYGVLVGLDSALANDGLLGVAAGYTRNALHGGDGSQADSDNYHLAAYGAKQFGPLALRAGGGYTWHRIDTARSVNYSAQSDRLTAQYGARTEQLFAEAGYTLQTARLRLEPFVNLAYINFQNNGIAENGGAAALRGDKQHTDATVSALGLRADSQWQLSKTTVVALRSELGWQHDYSELDRAIGLRFNGGGTPFTVNGVPAARDAMLLKAGAEVAVSGNATLSLGYSGLLSSRYQDNSVNAGFIWRF</sequence>
<dbReference type="Pfam" id="PF03797">
    <property type="entry name" value="Autotransporter"/>
    <property type="match status" value="1"/>
</dbReference>
<dbReference type="PANTHER" id="PTHR43806:SF11">
    <property type="entry name" value="CEREVISIN-RELATED"/>
    <property type="match status" value="1"/>
</dbReference>
<organism evidence="9 10">
    <name type="scientific">Gibbsiella quercinecans</name>
    <dbReference type="NCBI Taxonomy" id="929813"/>
    <lineage>
        <taxon>Bacteria</taxon>
        <taxon>Pseudomonadati</taxon>
        <taxon>Pseudomonadota</taxon>
        <taxon>Gammaproteobacteria</taxon>
        <taxon>Enterobacterales</taxon>
        <taxon>Yersiniaceae</taxon>
        <taxon>Gibbsiella</taxon>
    </lineage>
</organism>
<dbReference type="Pfam" id="PF00082">
    <property type="entry name" value="Peptidase_S8"/>
    <property type="match status" value="1"/>
</dbReference>
<gene>
    <name evidence="9" type="ORF">AWC35_12660</name>
</gene>
<dbReference type="KEGG" id="gqu:AWC35_12660"/>
<dbReference type="InterPro" id="IPR011050">
    <property type="entry name" value="Pectin_lyase_fold/virulence"/>
</dbReference>
<comment type="similarity">
    <text evidence="1 7">Belongs to the peptidase S8 family.</text>
</comment>
<evidence type="ECO:0000256" key="4">
    <source>
        <dbReference type="ARBA" id="ARBA00022801"/>
    </source>
</evidence>
<dbReference type="AlphaFoldDB" id="A0A250B8N9"/>
<dbReference type="GO" id="GO:0006508">
    <property type="term" value="P:proteolysis"/>
    <property type="evidence" value="ECO:0007669"/>
    <property type="project" value="UniProtKB-KW"/>
</dbReference>
<dbReference type="InterPro" id="IPR036709">
    <property type="entry name" value="Autotransporte_beta_dom_sf"/>
</dbReference>
<dbReference type="NCBIfam" id="TIGR02601">
    <property type="entry name" value="autotrns_rpt"/>
    <property type="match status" value="1"/>
</dbReference>
<dbReference type="InterPro" id="IPR022398">
    <property type="entry name" value="Peptidase_S8_His-AS"/>
</dbReference>
<keyword evidence="4 7" id="KW-0378">Hydrolase</keyword>
<evidence type="ECO:0000256" key="7">
    <source>
        <dbReference type="PROSITE-ProRule" id="PRU01240"/>
    </source>
</evidence>
<dbReference type="InterPro" id="IPR023828">
    <property type="entry name" value="Peptidase_S8_Ser-AS"/>
</dbReference>
<dbReference type="Proteomes" id="UP000217182">
    <property type="component" value="Chromosome"/>
</dbReference>
<keyword evidence="10" id="KW-1185">Reference proteome</keyword>
<dbReference type="InterPro" id="IPR034061">
    <property type="entry name" value="Peptidases_S8_Autotransporter"/>
</dbReference>
<dbReference type="PROSITE" id="PS51208">
    <property type="entry name" value="AUTOTRANSPORTER"/>
    <property type="match status" value="1"/>
</dbReference>
<dbReference type="PROSITE" id="PS51892">
    <property type="entry name" value="SUBTILASE"/>
    <property type="match status" value="1"/>
</dbReference>
<evidence type="ECO:0000256" key="6">
    <source>
        <dbReference type="PIRSR" id="PIRSR615500-1"/>
    </source>
</evidence>
<dbReference type="InterPro" id="IPR000209">
    <property type="entry name" value="Peptidase_S8/S53_dom"/>
</dbReference>
<evidence type="ECO:0000256" key="2">
    <source>
        <dbReference type="ARBA" id="ARBA00022670"/>
    </source>
</evidence>
<feature type="active site" description="Charge relay system" evidence="6 7">
    <location>
        <position position="328"/>
    </location>
</feature>
<evidence type="ECO:0000256" key="5">
    <source>
        <dbReference type="ARBA" id="ARBA00022825"/>
    </source>
</evidence>
<dbReference type="PRINTS" id="PR00723">
    <property type="entry name" value="SUBTILISIN"/>
</dbReference>
<dbReference type="InterPro" id="IPR015500">
    <property type="entry name" value="Peptidase_S8_subtilisin-rel"/>
</dbReference>
<dbReference type="GO" id="GO:0019867">
    <property type="term" value="C:outer membrane"/>
    <property type="evidence" value="ECO:0007669"/>
    <property type="project" value="InterPro"/>
</dbReference>
<dbReference type="InterPro" id="IPR006315">
    <property type="entry name" value="OM_autotransptr_brl_dom"/>
</dbReference>
<dbReference type="EMBL" id="CP014136">
    <property type="protein sequence ID" value="ATA22446.1"/>
    <property type="molecule type" value="Genomic_DNA"/>
</dbReference>
<dbReference type="NCBIfam" id="TIGR01414">
    <property type="entry name" value="autotrans_barl"/>
    <property type="match status" value="1"/>
</dbReference>
<dbReference type="SUPFAM" id="SSF51126">
    <property type="entry name" value="Pectin lyase-like"/>
    <property type="match status" value="1"/>
</dbReference>
<reference evidence="9 10" key="1">
    <citation type="submission" date="2016-01" db="EMBL/GenBank/DDBJ databases">
        <authorList>
            <person name="Oliw E.H."/>
        </authorList>
    </citation>
    <scope>NUCLEOTIDE SEQUENCE [LARGE SCALE GENOMIC DNA]</scope>
    <source>
        <strain evidence="9 10">FRB97</strain>
    </source>
</reference>
<dbReference type="PANTHER" id="PTHR43806">
    <property type="entry name" value="PEPTIDASE S8"/>
    <property type="match status" value="1"/>
</dbReference>
<dbReference type="Gene3D" id="3.40.50.200">
    <property type="entry name" value="Peptidase S8/S53 domain"/>
    <property type="match status" value="1"/>
</dbReference>
<dbReference type="GO" id="GO:0004252">
    <property type="term" value="F:serine-type endopeptidase activity"/>
    <property type="evidence" value="ECO:0007669"/>
    <property type="project" value="UniProtKB-UniRule"/>
</dbReference>
<proteinExistence type="inferred from homology"/>
<dbReference type="SUPFAM" id="SSF103515">
    <property type="entry name" value="Autotransporter"/>
    <property type="match status" value="1"/>
</dbReference>
<evidence type="ECO:0000259" key="8">
    <source>
        <dbReference type="PROSITE" id="PS51208"/>
    </source>
</evidence>
<dbReference type="PROSITE" id="PS00138">
    <property type="entry name" value="SUBTILASE_SER"/>
    <property type="match status" value="1"/>
</dbReference>
<protein>
    <submittedName>
        <fullName evidence="9">Autotransporter outer membrane beta-barrel domain-containing protein</fullName>
    </submittedName>
</protein>
<dbReference type="InterPro" id="IPR036852">
    <property type="entry name" value="Peptidase_S8/S53_dom_sf"/>
</dbReference>
<dbReference type="Pfam" id="PF12951">
    <property type="entry name" value="PATR"/>
    <property type="match status" value="1"/>
</dbReference>
<dbReference type="SMART" id="SM00869">
    <property type="entry name" value="Autotransporter"/>
    <property type="match status" value="1"/>
</dbReference>
<feature type="active site" description="Charge relay system" evidence="6 7">
    <location>
        <position position="60"/>
    </location>
</feature>
<dbReference type="InterPro" id="IPR005546">
    <property type="entry name" value="Autotransporte_beta"/>
</dbReference>
<dbReference type="InterPro" id="IPR013425">
    <property type="entry name" value="Autotrns_rpt"/>
</dbReference>
<dbReference type="InterPro" id="IPR050131">
    <property type="entry name" value="Peptidase_S8_subtilisin-like"/>
</dbReference>
<name>A0A250B8N9_9GAMM</name>
<dbReference type="Gene3D" id="2.40.128.130">
    <property type="entry name" value="Autotransporter beta-domain"/>
    <property type="match status" value="1"/>
</dbReference>
<evidence type="ECO:0000256" key="3">
    <source>
        <dbReference type="ARBA" id="ARBA00022729"/>
    </source>
</evidence>
<dbReference type="PROSITE" id="PS00137">
    <property type="entry name" value="SUBTILASE_HIS"/>
    <property type="match status" value="1"/>
</dbReference>
<dbReference type="CDD" id="cd04848">
    <property type="entry name" value="Peptidases_S8_Autotransporter_serine_protease_like"/>
    <property type="match status" value="1"/>
</dbReference>
<keyword evidence="2 7" id="KW-0645">Protease</keyword>
<evidence type="ECO:0000256" key="1">
    <source>
        <dbReference type="ARBA" id="ARBA00011073"/>
    </source>
</evidence>
<evidence type="ECO:0000313" key="10">
    <source>
        <dbReference type="Proteomes" id="UP000217182"/>
    </source>
</evidence>
<feature type="active site" description="Charge relay system" evidence="6 7">
    <location>
        <position position="98"/>
    </location>
</feature>
<feature type="domain" description="Autotransporter" evidence="8">
    <location>
        <begin position="716"/>
        <end position="993"/>
    </location>
</feature>